<comment type="caution">
    <text evidence="5">The sequence shown here is derived from an EMBL/GenBank/DDBJ whole genome shotgun (WGS) entry which is preliminary data.</text>
</comment>
<dbReference type="GO" id="GO:0004222">
    <property type="term" value="F:metalloendopeptidase activity"/>
    <property type="evidence" value="ECO:0007669"/>
    <property type="project" value="InterPro"/>
</dbReference>
<dbReference type="InterPro" id="IPR011765">
    <property type="entry name" value="Pept_M16_N"/>
</dbReference>
<protein>
    <recommendedName>
        <fullName evidence="7">Peptidase M16</fullName>
    </recommendedName>
</protein>
<organism evidence="5 6">
    <name type="scientific">Candidatus Woesebacteria bacterium RIFCSPLOWO2_01_FULL_39_21</name>
    <dbReference type="NCBI Taxonomy" id="1802519"/>
    <lineage>
        <taxon>Bacteria</taxon>
        <taxon>Candidatus Woeseibacteriota</taxon>
    </lineage>
</organism>
<dbReference type="PROSITE" id="PS00143">
    <property type="entry name" value="INSULINASE"/>
    <property type="match status" value="1"/>
</dbReference>
<evidence type="ECO:0008006" key="7">
    <source>
        <dbReference type="Google" id="ProtNLM"/>
    </source>
</evidence>
<evidence type="ECO:0000259" key="3">
    <source>
        <dbReference type="Pfam" id="PF00675"/>
    </source>
</evidence>
<dbReference type="STRING" id="1802519.A2961_01915"/>
<evidence type="ECO:0000313" key="6">
    <source>
        <dbReference type="Proteomes" id="UP000177082"/>
    </source>
</evidence>
<evidence type="ECO:0000256" key="1">
    <source>
        <dbReference type="ARBA" id="ARBA00007261"/>
    </source>
</evidence>
<accession>A0A1F8BEG8</accession>
<evidence type="ECO:0000259" key="4">
    <source>
        <dbReference type="Pfam" id="PF05193"/>
    </source>
</evidence>
<dbReference type="GO" id="GO:0046872">
    <property type="term" value="F:metal ion binding"/>
    <property type="evidence" value="ECO:0007669"/>
    <property type="project" value="InterPro"/>
</dbReference>
<evidence type="ECO:0000313" key="5">
    <source>
        <dbReference type="EMBL" id="OGM62444.1"/>
    </source>
</evidence>
<dbReference type="PANTHER" id="PTHR11851">
    <property type="entry name" value="METALLOPROTEASE"/>
    <property type="match status" value="1"/>
</dbReference>
<sequence>MKYQVTKLANGLRVMTIPVPGVESATVAVWVGSGSRNDPRNLSGISHFLEHMAFKGTKKRKTAREITELIDEIGGEFNASTSKEWINFYIKARKQSLELLFDVLSDLVLNPIFNEKELEKEKGVILEEISLHKDNPYIKIGDFFENTIFEGHSLEKDITGNRKSVKKFKRADLLRYVKEHFYASGMLISVAGGIRTSESEVLAKKYFGELPARRVETKIDKFKVRQESPRVRLLKKKSDQAHVSFGYYSKGRGSKLKFTEAVLLAILGRGASSRLYYEIREKRALAYAIGSSVERYIDIGYFETYMGVDPKRIDEALKILQDQIYGLSSEVYPISQKELKKAKEYIKGRLALSLEDTKDVNYFMSEGYLFGIKPETPEEVYKKIDGVTVAQVLKIAKNIFDPKRANLAIIGPFKDENRFDKLLA</sequence>
<evidence type="ECO:0000256" key="2">
    <source>
        <dbReference type="RuleBase" id="RU004447"/>
    </source>
</evidence>
<dbReference type="AlphaFoldDB" id="A0A1F8BEG8"/>
<gene>
    <name evidence="5" type="ORF">A2961_01915</name>
</gene>
<dbReference type="SUPFAM" id="SSF63411">
    <property type="entry name" value="LuxS/MPP-like metallohydrolase"/>
    <property type="match status" value="2"/>
</dbReference>
<proteinExistence type="inferred from homology"/>
<feature type="domain" description="Peptidase M16 C-terminal" evidence="4">
    <location>
        <begin position="168"/>
        <end position="344"/>
    </location>
</feature>
<comment type="similarity">
    <text evidence="1 2">Belongs to the peptidase M16 family.</text>
</comment>
<reference evidence="5 6" key="1">
    <citation type="journal article" date="2016" name="Nat. Commun.">
        <title>Thousands of microbial genomes shed light on interconnected biogeochemical processes in an aquifer system.</title>
        <authorList>
            <person name="Anantharaman K."/>
            <person name="Brown C.T."/>
            <person name="Hug L.A."/>
            <person name="Sharon I."/>
            <person name="Castelle C.J."/>
            <person name="Probst A.J."/>
            <person name="Thomas B.C."/>
            <person name="Singh A."/>
            <person name="Wilkins M.J."/>
            <person name="Karaoz U."/>
            <person name="Brodie E.L."/>
            <person name="Williams K.H."/>
            <person name="Hubbard S.S."/>
            <person name="Banfield J.F."/>
        </authorList>
    </citation>
    <scope>NUCLEOTIDE SEQUENCE [LARGE SCALE GENOMIC DNA]</scope>
</reference>
<feature type="domain" description="Peptidase M16 N-terminal" evidence="3">
    <location>
        <begin position="14"/>
        <end position="158"/>
    </location>
</feature>
<dbReference type="GO" id="GO:0006508">
    <property type="term" value="P:proteolysis"/>
    <property type="evidence" value="ECO:0007669"/>
    <property type="project" value="InterPro"/>
</dbReference>
<dbReference type="Proteomes" id="UP000177082">
    <property type="component" value="Unassembled WGS sequence"/>
</dbReference>
<dbReference type="InterPro" id="IPR050361">
    <property type="entry name" value="MPP/UQCRC_Complex"/>
</dbReference>
<dbReference type="Pfam" id="PF05193">
    <property type="entry name" value="Peptidase_M16_C"/>
    <property type="match status" value="1"/>
</dbReference>
<dbReference type="Pfam" id="PF00675">
    <property type="entry name" value="Peptidase_M16"/>
    <property type="match status" value="1"/>
</dbReference>
<dbReference type="Gene3D" id="3.30.830.10">
    <property type="entry name" value="Metalloenzyme, LuxS/M16 peptidase-like"/>
    <property type="match status" value="2"/>
</dbReference>
<dbReference type="PANTHER" id="PTHR11851:SF49">
    <property type="entry name" value="MITOCHONDRIAL-PROCESSING PEPTIDASE SUBUNIT ALPHA"/>
    <property type="match status" value="1"/>
</dbReference>
<name>A0A1F8BEG8_9BACT</name>
<dbReference type="EMBL" id="MGHF01000026">
    <property type="protein sequence ID" value="OGM62444.1"/>
    <property type="molecule type" value="Genomic_DNA"/>
</dbReference>
<dbReference type="InterPro" id="IPR007863">
    <property type="entry name" value="Peptidase_M16_C"/>
</dbReference>
<dbReference type="InterPro" id="IPR011249">
    <property type="entry name" value="Metalloenz_LuxS/M16"/>
</dbReference>
<dbReference type="InterPro" id="IPR001431">
    <property type="entry name" value="Pept_M16_Zn_BS"/>
</dbReference>